<accession>A0ABP6UW64</accession>
<dbReference type="InterPro" id="IPR005693">
    <property type="entry name" value="Mce"/>
</dbReference>
<evidence type="ECO:0000313" key="5">
    <source>
        <dbReference type="Proteomes" id="UP001500301"/>
    </source>
</evidence>
<gene>
    <name evidence="4" type="ORF">GCM10022263_05280</name>
</gene>
<dbReference type="PANTHER" id="PTHR33371:SF15">
    <property type="entry name" value="LIPOPROTEIN LPRN"/>
    <property type="match status" value="1"/>
</dbReference>
<evidence type="ECO:0000256" key="1">
    <source>
        <dbReference type="SAM" id="MobiDB-lite"/>
    </source>
</evidence>
<feature type="region of interest" description="Disordered" evidence="1">
    <location>
        <begin position="353"/>
        <end position="404"/>
    </location>
</feature>
<dbReference type="RefSeq" id="WP_218232353.1">
    <property type="nucleotide sequence ID" value="NZ_BAABBB010000004.1"/>
</dbReference>
<dbReference type="PANTHER" id="PTHR33371">
    <property type="entry name" value="INTERMEMBRANE PHOSPHOLIPID TRANSPORT SYSTEM BINDING PROTEIN MLAD-RELATED"/>
    <property type="match status" value="1"/>
</dbReference>
<dbReference type="InterPro" id="IPR003399">
    <property type="entry name" value="Mce/MlaD"/>
</dbReference>
<dbReference type="Proteomes" id="UP001500301">
    <property type="component" value="Unassembled WGS sequence"/>
</dbReference>
<feature type="domain" description="Mce/MlaD" evidence="3">
    <location>
        <begin position="48"/>
        <end position="121"/>
    </location>
</feature>
<proteinExistence type="predicted"/>
<keyword evidence="5" id="KW-1185">Reference proteome</keyword>
<feature type="compositionally biased region" description="Low complexity" evidence="1">
    <location>
        <begin position="369"/>
        <end position="404"/>
    </location>
</feature>
<dbReference type="NCBIfam" id="TIGR00996">
    <property type="entry name" value="Mtu_fam_mce"/>
    <property type="match status" value="1"/>
</dbReference>
<feature type="chain" id="PRO_5046847516" evidence="2">
    <location>
        <begin position="29"/>
        <end position="418"/>
    </location>
</feature>
<comment type="caution">
    <text evidence="4">The sequence shown here is derived from an EMBL/GenBank/DDBJ whole genome shotgun (WGS) entry which is preliminary data.</text>
</comment>
<evidence type="ECO:0000313" key="4">
    <source>
        <dbReference type="EMBL" id="GAA3520340.1"/>
    </source>
</evidence>
<sequence length="418" mass="43363">MSFLPPRRALRGAAGVVAAVVLAGTFSACELQPNDNTLPGQVATGEEGYDVTVVFEQVENLVPNSQVMLDNVTIGTVAKIDVEDWQAKVRLRLLDSVELPADATFSIGQKTLLGAQFVEVATDGSTAADRLAPGATVPVGQTGVRPSTEQVLASASLLLNNGGLSQIATITEEMTTALDQRVPDAKTLIGRMNELLDVLDANKDDMVTALRAMDSLSGTLASERDVVATALQEIGPGMRVLNRERRTLTQALRRTSRAADSAGNLVALNEGVLLSNLEALLPTLTRLGESATEIPEALKYAITVPFPLMTSQEVIRGDYANLFATIDVSVNELAGQFLRGGLLPGLAGGDPLRDPVEAPFGTQSGAAETPGTTDPATPSAPAAEGGVETPAPDTGAPAPAPQGAPVCGLLKQLLGGCR</sequence>
<protein>
    <submittedName>
        <fullName evidence="4">MCE family protein</fullName>
    </submittedName>
</protein>
<keyword evidence="2" id="KW-0732">Signal</keyword>
<dbReference type="PROSITE" id="PS51257">
    <property type="entry name" value="PROKAR_LIPOPROTEIN"/>
    <property type="match status" value="1"/>
</dbReference>
<evidence type="ECO:0000259" key="3">
    <source>
        <dbReference type="Pfam" id="PF02470"/>
    </source>
</evidence>
<dbReference type="InterPro" id="IPR052336">
    <property type="entry name" value="MlaD_Phospholipid_Transporter"/>
</dbReference>
<reference evidence="5" key="1">
    <citation type="journal article" date="2019" name="Int. J. Syst. Evol. Microbiol.">
        <title>The Global Catalogue of Microorganisms (GCM) 10K type strain sequencing project: providing services to taxonomists for standard genome sequencing and annotation.</title>
        <authorList>
            <consortium name="The Broad Institute Genomics Platform"/>
            <consortium name="The Broad Institute Genome Sequencing Center for Infectious Disease"/>
            <person name="Wu L."/>
            <person name="Ma J."/>
        </authorList>
    </citation>
    <scope>NUCLEOTIDE SEQUENCE [LARGE SCALE GENOMIC DNA]</scope>
    <source>
        <strain evidence="5">JCM 17460</strain>
    </source>
</reference>
<feature type="signal peptide" evidence="2">
    <location>
        <begin position="1"/>
        <end position="28"/>
    </location>
</feature>
<name>A0ABP6UW64_9ACTN</name>
<organism evidence="4 5">
    <name type="scientific">Nocardioides daeguensis</name>
    <dbReference type="NCBI Taxonomy" id="908359"/>
    <lineage>
        <taxon>Bacteria</taxon>
        <taxon>Bacillati</taxon>
        <taxon>Actinomycetota</taxon>
        <taxon>Actinomycetes</taxon>
        <taxon>Propionibacteriales</taxon>
        <taxon>Nocardioidaceae</taxon>
        <taxon>Nocardioides</taxon>
    </lineage>
</organism>
<evidence type="ECO:0000256" key="2">
    <source>
        <dbReference type="SAM" id="SignalP"/>
    </source>
</evidence>
<dbReference type="EMBL" id="BAABBB010000004">
    <property type="protein sequence ID" value="GAA3520340.1"/>
    <property type="molecule type" value="Genomic_DNA"/>
</dbReference>
<dbReference type="Pfam" id="PF02470">
    <property type="entry name" value="MlaD"/>
    <property type="match status" value="1"/>
</dbReference>